<protein>
    <recommendedName>
        <fullName evidence="3">Phosphoenolpyruvate carboxylase</fullName>
    </recommendedName>
</protein>
<dbReference type="EMBL" id="JARKNE010000002">
    <property type="protein sequence ID" value="KAK5843258.1"/>
    <property type="molecule type" value="Genomic_DNA"/>
</dbReference>
<comment type="caution">
    <text evidence="1">The sequence shown here is derived from an EMBL/GenBank/DDBJ whole genome shotgun (WGS) entry which is preliminary data.</text>
</comment>
<reference evidence="1 2" key="1">
    <citation type="submission" date="2023-03" db="EMBL/GenBank/DDBJ databases">
        <title>WGS of Gossypium arboreum.</title>
        <authorList>
            <person name="Yu D."/>
        </authorList>
    </citation>
    <scope>NUCLEOTIDE SEQUENCE [LARGE SCALE GENOMIC DNA]</scope>
    <source>
        <tissue evidence="1">Leaf</tissue>
    </source>
</reference>
<evidence type="ECO:0008006" key="3">
    <source>
        <dbReference type="Google" id="ProtNLM"/>
    </source>
</evidence>
<dbReference type="PANTHER" id="PTHR30523:SF33">
    <property type="entry name" value="PHOSPHOENOLPYRUVATE CARBOXYLASE 3"/>
    <property type="match status" value="1"/>
</dbReference>
<gene>
    <name evidence="1" type="ORF">PVK06_005710</name>
</gene>
<name>A0ABR0QWB3_GOSAR</name>
<accession>A0ABR0QWB3</accession>
<evidence type="ECO:0000313" key="2">
    <source>
        <dbReference type="Proteomes" id="UP001358586"/>
    </source>
</evidence>
<dbReference type="SUPFAM" id="SSF51621">
    <property type="entry name" value="Phosphoenolpyruvate/pyruvate domain"/>
    <property type="match status" value="1"/>
</dbReference>
<dbReference type="Pfam" id="PF00311">
    <property type="entry name" value="PEPcase"/>
    <property type="match status" value="1"/>
</dbReference>
<dbReference type="Proteomes" id="UP001358586">
    <property type="component" value="Chromosome 2"/>
</dbReference>
<dbReference type="InterPro" id="IPR021135">
    <property type="entry name" value="PEP_COase"/>
</dbReference>
<evidence type="ECO:0000313" key="1">
    <source>
        <dbReference type="EMBL" id="KAK5843258.1"/>
    </source>
</evidence>
<keyword evidence="2" id="KW-1185">Reference proteome</keyword>
<proteinExistence type="predicted"/>
<sequence>MIGYSDSGKDVGCLSTAWKLYKAQEELIKVAKQFGMKLTIFHGCGGTVGRGSGPTHLAILSQPLETIEQSFGEEYLCFRTLQCFIAATLEHGMHPPVSPKLEWHALMDEMAIVATLKD</sequence>
<organism evidence="1 2">
    <name type="scientific">Gossypium arboreum</name>
    <name type="common">Tree cotton</name>
    <name type="synonym">Gossypium nanking</name>
    <dbReference type="NCBI Taxonomy" id="29729"/>
    <lineage>
        <taxon>Eukaryota</taxon>
        <taxon>Viridiplantae</taxon>
        <taxon>Streptophyta</taxon>
        <taxon>Embryophyta</taxon>
        <taxon>Tracheophyta</taxon>
        <taxon>Spermatophyta</taxon>
        <taxon>Magnoliopsida</taxon>
        <taxon>eudicotyledons</taxon>
        <taxon>Gunneridae</taxon>
        <taxon>Pentapetalae</taxon>
        <taxon>rosids</taxon>
        <taxon>malvids</taxon>
        <taxon>Malvales</taxon>
        <taxon>Malvaceae</taxon>
        <taxon>Malvoideae</taxon>
        <taxon>Gossypium</taxon>
    </lineage>
</organism>
<dbReference type="InterPro" id="IPR015813">
    <property type="entry name" value="Pyrv/PenolPyrv_kinase-like_dom"/>
</dbReference>
<dbReference type="PANTHER" id="PTHR30523">
    <property type="entry name" value="PHOSPHOENOLPYRUVATE CARBOXYLASE"/>
    <property type="match status" value="1"/>
</dbReference>